<evidence type="ECO:0000256" key="8">
    <source>
        <dbReference type="SAM" id="Phobius"/>
    </source>
</evidence>
<keyword evidence="4" id="KW-0249">Electron transport</keyword>
<dbReference type="GO" id="GO:0016020">
    <property type="term" value="C:membrane"/>
    <property type="evidence" value="ECO:0007669"/>
    <property type="project" value="UniProtKB-SubCell"/>
</dbReference>
<evidence type="ECO:0000313" key="10">
    <source>
        <dbReference type="EMBL" id="KAK9268756.1"/>
    </source>
</evidence>
<evidence type="ECO:0000256" key="4">
    <source>
        <dbReference type="ARBA" id="ARBA00022982"/>
    </source>
</evidence>
<organism evidence="10 11">
    <name type="scientific">Liquidambar formosana</name>
    <name type="common">Formosan gum</name>
    <dbReference type="NCBI Taxonomy" id="63359"/>
    <lineage>
        <taxon>Eukaryota</taxon>
        <taxon>Viridiplantae</taxon>
        <taxon>Streptophyta</taxon>
        <taxon>Embryophyta</taxon>
        <taxon>Tracheophyta</taxon>
        <taxon>Spermatophyta</taxon>
        <taxon>Magnoliopsida</taxon>
        <taxon>eudicotyledons</taxon>
        <taxon>Gunneridae</taxon>
        <taxon>Pentapetalae</taxon>
        <taxon>Saxifragales</taxon>
        <taxon>Altingiaceae</taxon>
        <taxon>Liquidambar</taxon>
    </lineage>
</organism>
<keyword evidence="5 8" id="KW-1133">Transmembrane helix</keyword>
<name>A0AAP0R7S5_LIQFO</name>
<evidence type="ECO:0000256" key="6">
    <source>
        <dbReference type="ARBA" id="ARBA00023136"/>
    </source>
</evidence>
<proteinExistence type="predicted"/>
<gene>
    <name evidence="10" type="ORF">L1049_000517</name>
</gene>
<evidence type="ECO:0000256" key="7">
    <source>
        <dbReference type="SAM" id="MobiDB-lite"/>
    </source>
</evidence>
<feature type="compositionally biased region" description="Polar residues" evidence="7">
    <location>
        <begin position="80"/>
        <end position="94"/>
    </location>
</feature>
<accession>A0AAP0R7S5</accession>
<comment type="subcellular location">
    <subcellularLocation>
        <location evidence="1">Membrane</location>
    </subcellularLocation>
</comment>
<keyword evidence="11" id="KW-1185">Reference proteome</keyword>
<dbReference type="PROSITE" id="PS50939">
    <property type="entry name" value="CYTOCHROME_B561"/>
    <property type="match status" value="1"/>
</dbReference>
<feature type="transmembrane region" description="Helical" evidence="8">
    <location>
        <begin position="34"/>
        <end position="56"/>
    </location>
</feature>
<dbReference type="EMBL" id="JBBPBK010000015">
    <property type="protein sequence ID" value="KAK9268756.1"/>
    <property type="molecule type" value="Genomic_DNA"/>
</dbReference>
<sequence>MYHHFLGYALIAVISANIFQGISILRPQNQTWKWAYIGLLGLLLCITLAFEIYTWIKFVNSRKTKKDKPPEGPTGKPQEGPTTAPNSSQPPDEK</sequence>
<keyword evidence="3 8" id="KW-0812">Transmembrane</keyword>
<feature type="domain" description="Cytochrome b561" evidence="9">
    <location>
        <begin position="1"/>
        <end position="59"/>
    </location>
</feature>
<evidence type="ECO:0000259" key="9">
    <source>
        <dbReference type="PROSITE" id="PS50939"/>
    </source>
</evidence>
<dbReference type="PANTHER" id="PTHR23130">
    <property type="entry name" value="CYTOCHROME B561 AND DOMON DOMAIN-CONTAINING PROTEIN"/>
    <property type="match status" value="1"/>
</dbReference>
<evidence type="ECO:0000256" key="2">
    <source>
        <dbReference type="ARBA" id="ARBA00022448"/>
    </source>
</evidence>
<reference evidence="10 11" key="1">
    <citation type="journal article" date="2024" name="Plant J.">
        <title>Genome sequences and population genomics reveal climatic adaptation and genomic divergence between two closely related sweetgum species.</title>
        <authorList>
            <person name="Xu W.Q."/>
            <person name="Ren C.Q."/>
            <person name="Zhang X.Y."/>
            <person name="Comes H.P."/>
            <person name="Liu X.H."/>
            <person name="Li Y.G."/>
            <person name="Kettle C.J."/>
            <person name="Jalonen R."/>
            <person name="Gaisberger H."/>
            <person name="Ma Y.Z."/>
            <person name="Qiu Y.X."/>
        </authorList>
    </citation>
    <scope>NUCLEOTIDE SEQUENCE [LARGE SCALE GENOMIC DNA]</scope>
    <source>
        <strain evidence="10">Hangzhou</strain>
    </source>
</reference>
<dbReference type="PANTHER" id="PTHR23130:SF175">
    <property type="entry name" value="CYTOCHROME B561 AND DOMON DOMAIN-CONTAINING PROTEIN"/>
    <property type="match status" value="1"/>
</dbReference>
<evidence type="ECO:0000256" key="5">
    <source>
        <dbReference type="ARBA" id="ARBA00022989"/>
    </source>
</evidence>
<feature type="transmembrane region" description="Helical" evidence="8">
    <location>
        <begin position="5"/>
        <end position="22"/>
    </location>
</feature>
<dbReference type="InterPro" id="IPR006593">
    <property type="entry name" value="Cyt_b561/ferric_Rdtase_TM"/>
</dbReference>
<comment type="caution">
    <text evidence="10">The sequence shown here is derived from an EMBL/GenBank/DDBJ whole genome shotgun (WGS) entry which is preliminary data.</text>
</comment>
<evidence type="ECO:0000256" key="1">
    <source>
        <dbReference type="ARBA" id="ARBA00004370"/>
    </source>
</evidence>
<evidence type="ECO:0000313" key="11">
    <source>
        <dbReference type="Proteomes" id="UP001415857"/>
    </source>
</evidence>
<dbReference type="Proteomes" id="UP001415857">
    <property type="component" value="Unassembled WGS sequence"/>
</dbReference>
<keyword evidence="6 8" id="KW-0472">Membrane</keyword>
<evidence type="ECO:0000256" key="3">
    <source>
        <dbReference type="ARBA" id="ARBA00022692"/>
    </source>
</evidence>
<keyword evidence="2" id="KW-0813">Transport</keyword>
<dbReference type="AlphaFoldDB" id="A0AAP0R7S5"/>
<feature type="region of interest" description="Disordered" evidence="7">
    <location>
        <begin position="62"/>
        <end position="94"/>
    </location>
</feature>
<protein>
    <recommendedName>
        <fullName evidence="9">Cytochrome b561 domain-containing protein</fullName>
    </recommendedName>
</protein>